<protein>
    <submittedName>
        <fullName evidence="7">LysR family transcriptional regulator</fullName>
    </submittedName>
</protein>
<dbReference type="PANTHER" id="PTHR30346">
    <property type="entry name" value="TRANSCRIPTIONAL DUAL REGULATOR HCAR-RELATED"/>
    <property type="match status" value="1"/>
</dbReference>
<dbReference type="Gene3D" id="3.40.190.10">
    <property type="entry name" value="Periplasmic binding protein-like II"/>
    <property type="match status" value="2"/>
</dbReference>
<proteinExistence type="inferred from homology"/>
<dbReference type="Proteomes" id="UP000279275">
    <property type="component" value="Unassembled WGS sequence"/>
</dbReference>
<comment type="caution">
    <text evidence="7">The sequence shown here is derived from an EMBL/GenBank/DDBJ whole genome shotgun (WGS) entry which is preliminary data.</text>
</comment>
<dbReference type="EMBL" id="RFFH01000006">
    <property type="protein sequence ID" value="RMI31845.1"/>
    <property type="molecule type" value="Genomic_DNA"/>
</dbReference>
<sequence>MDICPNSSIDRVRAKNKHNSGNDPVAALNDRRPVERYEMEAFLAVADELHFGRAAATLHMSAGRVSQTIKALERRFGAALFERTSRQVALTPIGRQLAADLQPALRQIRGATDRAIAAGRGFAGTLRIGFVGAASGALITAAAEAFSDEHPETVVTIREVQIADGVDSWRSEAVDMALVGRPVTEPDLVTGRTLISEPRLLAVPSGHPLAQRDSLSVEDLTDIPLLRLPTSVPESIRAERTPSRTPAGRVVSHGPIAHTFQEILTLIAAGAGGFVVGGQAVRYYRRPDVRFVPFHDAPPVEWGFVWRASRETARVRAFEEVALRIATTREPAPQPTRLDTPPLG</sequence>
<accession>A0A3M2L7F7</accession>
<reference evidence="7 8" key="1">
    <citation type="submission" date="2018-10" db="EMBL/GenBank/DDBJ databases">
        <title>Isolation from cow dung.</title>
        <authorList>
            <person name="Ling L."/>
        </authorList>
    </citation>
    <scope>NUCLEOTIDE SEQUENCE [LARGE SCALE GENOMIC DNA]</scope>
    <source>
        <strain evidence="7 8">NEAU-LL90</strain>
    </source>
</reference>
<dbReference type="OrthoDB" id="79118at2"/>
<dbReference type="InterPro" id="IPR000847">
    <property type="entry name" value="LysR_HTH_N"/>
</dbReference>
<organism evidence="7 8">
    <name type="scientific">Nocardia stercoris</name>
    <dbReference type="NCBI Taxonomy" id="2483361"/>
    <lineage>
        <taxon>Bacteria</taxon>
        <taxon>Bacillati</taxon>
        <taxon>Actinomycetota</taxon>
        <taxon>Actinomycetes</taxon>
        <taxon>Mycobacteriales</taxon>
        <taxon>Nocardiaceae</taxon>
        <taxon>Nocardia</taxon>
    </lineage>
</organism>
<keyword evidence="4" id="KW-0010">Activator</keyword>
<dbReference type="InterPro" id="IPR005119">
    <property type="entry name" value="LysR_subst-bd"/>
</dbReference>
<dbReference type="InterPro" id="IPR036388">
    <property type="entry name" value="WH-like_DNA-bd_sf"/>
</dbReference>
<dbReference type="GO" id="GO:0003677">
    <property type="term" value="F:DNA binding"/>
    <property type="evidence" value="ECO:0007669"/>
    <property type="project" value="UniProtKB-KW"/>
</dbReference>
<dbReference type="Pfam" id="PF03466">
    <property type="entry name" value="LysR_substrate"/>
    <property type="match status" value="1"/>
</dbReference>
<keyword evidence="5" id="KW-0804">Transcription</keyword>
<dbReference type="SUPFAM" id="SSF53850">
    <property type="entry name" value="Periplasmic binding protein-like II"/>
    <property type="match status" value="1"/>
</dbReference>
<evidence type="ECO:0000259" key="6">
    <source>
        <dbReference type="PROSITE" id="PS50931"/>
    </source>
</evidence>
<dbReference type="Gene3D" id="1.10.10.10">
    <property type="entry name" value="Winged helix-like DNA-binding domain superfamily/Winged helix DNA-binding domain"/>
    <property type="match status" value="1"/>
</dbReference>
<evidence type="ECO:0000256" key="2">
    <source>
        <dbReference type="ARBA" id="ARBA00023015"/>
    </source>
</evidence>
<evidence type="ECO:0000256" key="4">
    <source>
        <dbReference type="ARBA" id="ARBA00023159"/>
    </source>
</evidence>
<dbReference type="GO" id="GO:0003700">
    <property type="term" value="F:DNA-binding transcription factor activity"/>
    <property type="evidence" value="ECO:0007669"/>
    <property type="project" value="InterPro"/>
</dbReference>
<gene>
    <name evidence="7" type="ORF">EBN03_16870</name>
</gene>
<dbReference type="AlphaFoldDB" id="A0A3M2L7F7"/>
<comment type="similarity">
    <text evidence="1">Belongs to the LysR transcriptional regulatory family.</text>
</comment>
<dbReference type="FunFam" id="1.10.10.10:FF:000001">
    <property type="entry name" value="LysR family transcriptional regulator"/>
    <property type="match status" value="1"/>
</dbReference>
<evidence type="ECO:0000256" key="3">
    <source>
        <dbReference type="ARBA" id="ARBA00023125"/>
    </source>
</evidence>
<dbReference type="PROSITE" id="PS50931">
    <property type="entry name" value="HTH_LYSR"/>
    <property type="match status" value="1"/>
</dbReference>
<dbReference type="Pfam" id="PF00126">
    <property type="entry name" value="HTH_1"/>
    <property type="match status" value="1"/>
</dbReference>
<keyword evidence="8" id="KW-1185">Reference proteome</keyword>
<keyword evidence="2" id="KW-0805">Transcription regulation</keyword>
<feature type="domain" description="HTH lysR-type" evidence="6">
    <location>
        <begin position="39"/>
        <end position="91"/>
    </location>
</feature>
<dbReference type="InterPro" id="IPR036390">
    <property type="entry name" value="WH_DNA-bd_sf"/>
</dbReference>
<name>A0A3M2L7F7_9NOCA</name>
<evidence type="ECO:0000313" key="7">
    <source>
        <dbReference type="EMBL" id="RMI31845.1"/>
    </source>
</evidence>
<dbReference type="SUPFAM" id="SSF46785">
    <property type="entry name" value="Winged helix' DNA-binding domain"/>
    <property type="match status" value="1"/>
</dbReference>
<keyword evidence="3" id="KW-0238">DNA-binding</keyword>
<evidence type="ECO:0000256" key="1">
    <source>
        <dbReference type="ARBA" id="ARBA00009437"/>
    </source>
</evidence>
<dbReference type="PANTHER" id="PTHR30346:SF0">
    <property type="entry name" value="HCA OPERON TRANSCRIPTIONAL ACTIVATOR HCAR"/>
    <property type="match status" value="1"/>
</dbReference>
<evidence type="ECO:0000313" key="8">
    <source>
        <dbReference type="Proteomes" id="UP000279275"/>
    </source>
</evidence>
<evidence type="ECO:0000256" key="5">
    <source>
        <dbReference type="ARBA" id="ARBA00023163"/>
    </source>
</evidence>
<dbReference type="GO" id="GO:0032993">
    <property type="term" value="C:protein-DNA complex"/>
    <property type="evidence" value="ECO:0007669"/>
    <property type="project" value="TreeGrafter"/>
</dbReference>